<dbReference type="RefSeq" id="XP_056478373.1">
    <property type="nucleotide sequence ID" value="XM_056615401.1"/>
</dbReference>
<protein>
    <submittedName>
        <fullName evidence="1">Uncharacterized protein</fullName>
    </submittedName>
</protein>
<sequence length="257" mass="29091">MRVGGNSGTHLWWDRGPVFVTQLVVRVISYKLVRDSAAGRHVCPLHFRYGPPVVVLREKLLVGPHRDEFVCTIIGRLDEQSNPIEGSIVATAPNSDRWIGRLGGTNSHKSFFLETKLGAGRIMTTSLVSFSLFVCEGVMPVGNTFRECRILASDQKEHLGRIHMDGEQPVVLFAIIELVVTFKLAEFPQSMFHIHFKPVIEKWYIRPKVFFQSNVHKVFDLESRAHGICRFKIFLHARCRGFRSPGDFGTITGFIVT</sequence>
<evidence type="ECO:0000313" key="2">
    <source>
        <dbReference type="Proteomes" id="UP001149074"/>
    </source>
</evidence>
<dbReference type="EMBL" id="JAPQKI010000003">
    <property type="protein sequence ID" value="KAJ5110262.1"/>
    <property type="molecule type" value="Genomic_DNA"/>
</dbReference>
<reference evidence="1" key="2">
    <citation type="journal article" date="2023" name="IMA Fungus">
        <title>Comparative genomic study of the Penicillium genus elucidates a diverse pangenome and 15 lateral gene transfer events.</title>
        <authorList>
            <person name="Petersen C."/>
            <person name="Sorensen T."/>
            <person name="Nielsen M.R."/>
            <person name="Sondergaard T.E."/>
            <person name="Sorensen J.L."/>
            <person name="Fitzpatrick D.A."/>
            <person name="Frisvad J.C."/>
            <person name="Nielsen K.L."/>
        </authorList>
    </citation>
    <scope>NUCLEOTIDE SEQUENCE</scope>
    <source>
        <strain evidence="1">IBT 30761</strain>
    </source>
</reference>
<comment type="caution">
    <text evidence="1">The sequence shown here is derived from an EMBL/GenBank/DDBJ whole genome shotgun (WGS) entry which is preliminary data.</text>
</comment>
<organism evidence="1 2">
    <name type="scientific">Penicillium argentinense</name>
    <dbReference type="NCBI Taxonomy" id="1131581"/>
    <lineage>
        <taxon>Eukaryota</taxon>
        <taxon>Fungi</taxon>
        <taxon>Dikarya</taxon>
        <taxon>Ascomycota</taxon>
        <taxon>Pezizomycotina</taxon>
        <taxon>Eurotiomycetes</taxon>
        <taxon>Eurotiomycetidae</taxon>
        <taxon>Eurotiales</taxon>
        <taxon>Aspergillaceae</taxon>
        <taxon>Penicillium</taxon>
    </lineage>
</organism>
<proteinExistence type="predicted"/>
<gene>
    <name evidence="1" type="ORF">N7532_002907</name>
</gene>
<evidence type="ECO:0000313" key="1">
    <source>
        <dbReference type="EMBL" id="KAJ5110262.1"/>
    </source>
</evidence>
<name>A0A9W9G1C6_9EURO</name>
<dbReference type="Proteomes" id="UP001149074">
    <property type="component" value="Unassembled WGS sequence"/>
</dbReference>
<keyword evidence="2" id="KW-1185">Reference proteome</keyword>
<reference evidence="1" key="1">
    <citation type="submission" date="2022-11" db="EMBL/GenBank/DDBJ databases">
        <authorList>
            <person name="Petersen C."/>
        </authorList>
    </citation>
    <scope>NUCLEOTIDE SEQUENCE</scope>
    <source>
        <strain evidence="1">IBT 30761</strain>
    </source>
</reference>
<dbReference type="GeneID" id="81354380"/>
<dbReference type="AlphaFoldDB" id="A0A9W9G1C6"/>
<accession>A0A9W9G1C6</accession>